<keyword evidence="2" id="KW-1185">Reference proteome</keyword>
<organism evidence="1 2">
    <name type="scientific">phage Lak_Megaphage_RVC_JS4_GC31</name>
    <dbReference type="NCBI Taxonomy" id="3109228"/>
    <lineage>
        <taxon>Viruses</taxon>
        <taxon>Duplodnaviria</taxon>
        <taxon>Heunggongvirae</taxon>
        <taxon>Uroviricota</taxon>
        <taxon>Caudoviricetes</taxon>
        <taxon>Caudoviricetes code 15 clade</taxon>
    </lineage>
</organism>
<accession>A0ABZ0Z4B4</accession>
<dbReference type="Proteomes" id="UP001349343">
    <property type="component" value="Segment"/>
</dbReference>
<sequence length="88" mass="10438">MLIDNKKIYVVIKQKVVDGGDIVTLEMMSDDLNDCMKYLDDLVEKDNGEHMYSRTGKVVDAYDMLTFYLYYKETTTYKFSHKEIYKIL</sequence>
<protein>
    <submittedName>
        <fullName evidence="1">Uncharacterized protein</fullName>
    </submittedName>
</protein>
<name>A0ABZ0Z4B4_9CAUD</name>
<dbReference type="EMBL" id="OR769222">
    <property type="protein sequence ID" value="WQJ53052.1"/>
    <property type="molecule type" value="Genomic_DNA"/>
</dbReference>
<evidence type="ECO:0000313" key="2">
    <source>
        <dbReference type="Proteomes" id="UP001349343"/>
    </source>
</evidence>
<reference evidence="1 2" key="1">
    <citation type="submission" date="2023-11" db="EMBL/GenBank/DDBJ databases">
        <authorList>
            <person name="Cook R."/>
            <person name="Crisci M."/>
            <person name="Pye H."/>
            <person name="Adriaenssens E."/>
            <person name="Santini J."/>
        </authorList>
    </citation>
    <scope>NUCLEOTIDE SEQUENCE [LARGE SCALE GENOMIC DNA]</scope>
    <source>
        <strain evidence="1">Lak_Megaphage_RVC_JS4_GC31</strain>
    </source>
</reference>
<evidence type="ECO:0000313" key="1">
    <source>
        <dbReference type="EMBL" id="WQJ53052.1"/>
    </source>
</evidence>
<proteinExistence type="predicted"/>